<evidence type="ECO:0000256" key="4">
    <source>
        <dbReference type="ARBA" id="ARBA00022989"/>
    </source>
</evidence>
<dbReference type="EMBL" id="JAFIMR010000020">
    <property type="protein sequence ID" value="KAI1866513.1"/>
    <property type="molecule type" value="Genomic_DNA"/>
</dbReference>
<dbReference type="SFLD" id="SFLDG01168">
    <property type="entry name" value="Ferric_reductase_subgroup_(FRE"/>
    <property type="match status" value="1"/>
</dbReference>
<dbReference type="PANTHER" id="PTHR32361">
    <property type="entry name" value="FERRIC/CUPRIC REDUCTASE TRANSMEMBRANE COMPONENT"/>
    <property type="match status" value="1"/>
</dbReference>
<keyword evidence="5" id="KW-0406">Ion transport</keyword>
<feature type="transmembrane region" description="Helical" evidence="9">
    <location>
        <begin position="109"/>
        <end position="129"/>
    </location>
</feature>
<evidence type="ECO:0000256" key="2">
    <source>
        <dbReference type="ARBA" id="ARBA00022448"/>
    </source>
</evidence>
<sequence length="424" mass="47274">MAYVLWRTGALAYIIAPLIFLFAGRNNILLWLTNWSHSTFLVLHRWVARIFAIQAILHSILAVVLHKHNETYDVQVSQPYWIWGIVATLCTVILTFGSSLHIRSYKYELFLVVHIVLSVVLVVGCWYHAYDLYKFLGGYLDWMYAIAAVWFTDRLVRVVRIMGHGPCRAKLTNIGDDYVRIDIPGIYLGAEPGKHIYVYFPTITPLRFWENHPFSVLSTALLPGIQNTSTGGTTGDVSDTPGSPMHDVEKSNKGSVQEKPLRNLHPAAGLTLYVRRSKGTTKLLQANNDLMVLLEGPYLNNSTRQLLRCDRLLLISGGIGITAVLPFASRHWNVKLAWSLKESARCLKEDMAGALGAIADNDIRVGSRLDISRLLDSEIAAGWTRVGVVVSGPAGLCDDTRAAVVAAAKLGYTKFEFEVEAYSW</sequence>
<dbReference type="InterPro" id="IPR013112">
    <property type="entry name" value="FAD-bd_8"/>
</dbReference>
<gene>
    <name evidence="11" type="ORF">JX265_007814</name>
</gene>
<keyword evidence="6 9" id="KW-0472">Membrane</keyword>
<dbReference type="SUPFAM" id="SSF52343">
    <property type="entry name" value="Ferredoxin reductase-like, C-terminal NADP-linked domain"/>
    <property type="match status" value="1"/>
</dbReference>
<feature type="compositionally biased region" description="Low complexity" evidence="8">
    <location>
        <begin position="230"/>
        <end position="243"/>
    </location>
</feature>
<keyword evidence="4 9" id="KW-1133">Transmembrane helix</keyword>
<feature type="region of interest" description="Disordered" evidence="8">
    <location>
        <begin position="230"/>
        <end position="256"/>
    </location>
</feature>
<keyword evidence="3 9" id="KW-0812">Transmembrane</keyword>
<dbReference type="GO" id="GO:0015677">
    <property type="term" value="P:copper ion import"/>
    <property type="evidence" value="ECO:0007669"/>
    <property type="project" value="TreeGrafter"/>
</dbReference>
<keyword evidence="7" id="KW-0325">Glycoprotein</keyword>
<feature type="transmembrane region" description="Helical" evidence="9">
    <location>
        <begin position="46"/>
        <end position="65"/>
    </location>
</feature>
<evidence type="ECO:0000313" key="11">
    <source>
        <dbReference type="EMBL" id="KAI1866513.1"/>
    </source>
</evidence>
<evidence type="ECO:0000259" key="10">
    <source>
        <dbReference type="PROSITE" id="PS51384"/>
    </source>
</evidence>
<evidence type="ECO:0000256" key="6">
    <source>
        <dbReference type="ARBA" id="ARBA00023136"/>
    </source>
</evidence>
<keyword evidence="2" id="KW-0813">Transport</keyword>
<protein>
    <recommendedName>
        <fullName evidence="10">FAD-binding FR-type domain-containing protein</fullName>
    </recommendedName>
</protein>
<evidence type="ECO:0000256" key="9">
    <source>
        <dbReference type="SAM" id="Phobius"/>
    </source>
</evidence>
<dbReference type="SFLD" id="SFLDS00052">
    <property type="entry name" value="Ferric_Reductase_Domain"/>
    <property type="match status" value="1"/>
</dbReference>
<proteinExistence type="predicted"/>
<dbReference type="CDD" id="cd06186">
    <property type="entry name" value="NOX_Duox_like_FAD_NADP"/>
    <property type="match status" value="1"/>
</dbReference>
<evidence type="ECO:0000256" key="8">
    <source>
        <dbReference type="SAM" id="MobiDB-lite"/>
    </source>
</evidence>
<evidence type="ECO:0000256" key="5">
    <source>
        <dbReference type="ARBA" id="ARBA00023065"/>
    </source>
</evidence>
<evidence type="ECO:0000256" key="7">
    <source>
        <dbReference type="ARBA" id="ARBA00023180"/>
    </source>
</evidence>
<reference evidence="11" key="1">
    <citation type="submission" date="2021-03" db="EMBL/GenBank/DDBJ databases">
        <title>Revisited historic fungal species revealed as producer of novel bioactive compounds through whole genome sequencing and comparative genomics.</title>
        <authorList>
            <person name="Vignolle G.A."/>
            <person name="Hochenegger N."/>
            <person name="Mach R.L."/>
            <person name="Mach-Aigner A.R."/>
            <person name="Javad Rahimi M."/>
            <person name="Salim K.A."/>
            <person name="Chan C.M."/>
            <person name="Lim L.B.L."/>
            <person name="Cai F."/>
            <person name="Druzhinina I.S."/>
            <person name="U'Ren J.M."/>
            <person name="Derntl C."/>
        </authorList>
    </citation>
    <scope>NUCLEOTIDE SEQUENCE</scope>
    <source>
        <strain evidence="11">TUCIM 5799</strain>
    </source>
</reference>
<comment type="caution">
    <text evidence="11">The sequence shown here is derived from an EMBL/GenBank/DDBJ whole genome shotgun (WGS) entry which is preliminary data.</text>
</comment>
<dbReference type="Proteomes" id="UP000829685">
    <property type="component" value="Unassembled WGS sequence"/>
</dbReference>
<organism evidence="11 12">
    <name type="scientific">Neoarthrinium moseri</name>
    <dbReference type="NCBI Taxonomy" id="1658444"/>
    <lineage>
        <taxon>Eukaryota</taxon>
        <taxon>Fungi</taxon>
        <taxon>Dikarya</taxon>
        <taxon>Ascomycota</taxon>
        <taxon>Pezizomycotina</taxon>
        <taxon>Sordariomycetes</taxon>
        <taxon>Xylariomycetidae</taxon>
        <taxon>Amphisphaeriales</taxon>
        <taxon>Apiosporaceae</taxon>
        <taxon>Neoarthrinium</taxon>
    </lineage>
</organism>
<dbReference type="PANTHER" id="PTHR32361:SF9">
    <property type="entry name" value="FERRIC REDUCTASE TRANSMEMBRANE COMPONENT 3-RELATED"/>
    <property type="match status" value="1"/>
</dbReference>
<name>A0A9Q0AP70_9PEZI</name>
<accession>A0A9Q0AP70</accession>
<dbReference type="InterPro" id="IPR051410">
    <property type="entry name" value="Ferric/Cupric_Reductase"/>
</dbReference>
<dbReference type="GO" id="GO:0006879">
    <property type="term" value="P:intracellular iron ion homeostasis"/>
    <property type="evidence" value="ECO:0007669"/>
    <property type="project" value="TreeGrafter"/>
</dbReference>
<feature type="transmembrane region" description="Helical" evidence="9">
    <location>
        <begin position="80"/>
        <end position="97"/>
    </location>
</feature>
<feature type="transmembrane region" description="Helical" evidence="9">
    <location>
        <begin position="12"/>
        <end position="34"/>
    </location>
</feature>
<feature type="transmembrane region" description="Helical" evidence="9">
    <location>
        <begin position="312"/>
        <end position="332"/>
    </location>
</feature>
<evidence type="ECO:0000256" key="3">
    <source>
        <dbReference type="ARBA" id="ARBA00022692"/>
    </source>
</evidence>
<evidence type="ECO:0000256" key="1">
    <source>
        <dbReference type="ARBA" id="ARBA00004141"/>
    </source>
</evidence>
<dbReference type="GO" id="GO:0000293">
    <property type="term" value="F:ferric-chelate reductase activity"/>
    <property type="evidence" value="ECO:0007669"/>
    <property type="project" value="TreeGrafter"/>
</dbReference>
<feature type="domain" description="FAD-binding FR-type" evidence="10">
    <location>
        <begin position="148"/>
        <end position="304"/>
    </location>
</feature>
<dbReference type="AlphaFoldDB" id="A0A9Q0AP70"/>
<dbReference type="InterPro" id="IPR039261">
    <property type="entry name" value="FNR_nucleotide-bd"/>
</dbReference>
<dbReference type="InterPro" id="IPR017927">
    <property type="entry name" value="FAD-bd_FR_type"/>
</dbReference>
<dbReference type="PROSITE" id="PS51384">
    <property type="entry name" value="FAD_FR"/>
    <property type="match status" value="1"/>
</dbReference>
<comment type="subcellular location">
    <subcellularLocation>
        <location evidence="1">Membrane</location>
        <topology evidence="1">Multi-pass membrane protein</topology>
    </subcellularLocation>
</comment>
<dbReference type="Pfam" id="PF08022">
    <property type="entry name" value="FAD_binding_8"/>
    <property type="match status" value="1"/>
</dbReference>
<keyword evidence="12" id="KW-1185">Reference proteome</keyword>
<evidence type="ECO:0000313" key="12">
    <source>
        <dbReference type="Proteomes" id="UP000829685"/>
    </source>
</evidence>
<feature type="transmembrane region" description="Helical" evidence="9">
    <location>
        <begin position="135"/>
        <end position="152"/>
    </location>
</feature>
<dbReference type="GO" id="GO:0005886">
    <property type="term" value="C:plasma membrane"/>
    <property type="evidence" value="ECO:0007669"/>
    <property type="project" value="TreeGrafter"/>
</dbReference>
<dbReference type="InterPro" id="IPR013130">
    <property type="entry name" value="Fe3_Rdtase_TM_dom"/>
</dbReference>
<dbReference type="GO" id="GO:0006826">
    <property type="term" value="P:iron ion transport"/>
    <property type="evidence" value="ECO:0007669"/>
    <property type="project" value="TreeGrafter"/>
</dbReference>
<dbReference type="Pfam" id="PF01794">
    <property type="entry name" value="Ferric_reduct"/>
    <property type="match status" value="1"/>
</dbReference>